<evidence type="ECO:0000313" key="3">
    <source>
        <dbReference type="Proteomes" id="UP000321947"/>
    </source>
</evidence>
<dbReference type="Pfam" id="PF07727">
    <property type="entry name" value="RVT_2"/>
    <property type="match status" value="1"/>
</dbReference>
<accession>A0A5D3DFN8</accession>
<dbReference type="AlphaFoldDB" id="A0A5D3DFN8"/>
<dbReference type="Proteomes" id="UP000321947">
    <property type="component" value="Unassembled WGS sequence"/>
</dbReference>
<gene>
    <name evidence="2" type="ORF">E5676_scaffold333G00770</name>
</gene>
<name>A0A5D3DFN8_CUCMM</name>
<reference evidence="2 3" key="1">
    <citation type="submission" date="2019-08" db="EMBL/GenBank/DDBJ databases">
        <title>Draft genome sequences of two oriental melons (Cucumis melo L. var makuwa).</title>
        <authorList>
            <person name="Kwon S.-Y."/>
        </authorList>
    </citation>
    <scope>NUCLEOTIDE SEQUENCE [LARGE SCALE GENOMIC DNA]</scope>
    <source>
        <strain evidence="3">cv. Chang Bougi</strain>
        <tissue evidence="2">Leaf</tissue>
    </source>
</reference>
<feature type="domain" description="Reverse transcriptase Ty1/copia-type" evidence="1">
    <location>
        <begin position="134"/>
        <end position="245"/>
    </location>
</feature>
<proteinExistence type="predicted"/>
<evidence type="ECO:0000259" key="1">
    <source>
        <dbReference type="Pfam" id="PF07727"/>
    </source>
</evidence>
<protein>
    <submittedName>
        <fullName evidence="2">Putative mitochondrial protein</fullName>
    </submittedName>
</protein>
<evidence type="ECO:0000313" key="2">
    <source>
        <dbReference type="EMBL" id="TYK22200.1"/>
    </source>
</evidence>
<comment type="caution">
    <text evidence="2">The sequence shown here is derived from an EMBL/GenBank/DDBJ whole genome shotgun (WGS) entry which is preliminary data.</text>
</comment>
<dbReference type="EMBL" id="SSTD01005204">
    <property type="protein sequence ID" value="TYK22200.1"/>
    <property type="molecule type" value="Genomic_DNA"/>
</dbReference>
<sequence>MFPFKSLNAQPMFIVIVLTKLNSLLELRLLCLLGILDTNEAINTSIHLHTSTLLSWMSHLLRIILSFPLAYFKGRVSEMNSTNSHTNSKAGENNGFETVVPKDMGEQGSIDGPFKNTSKYDPSLHLPIAPRKGTRFTTFIKSQVYNQGHSDHTLFTKVSKTGKIEIRIVYVDDIVLSRDDTNEIIQLKKKMGFEFEIKDLEKLKYFLEMKIARSKKGIPMSQRKYTLDLLAQIGMLGCHPIDTTIKFNAKLKNSGDRVPIDKDKSASGLSGEEVSLSCWKVDLLISH</sequence>
<dbReference type="InterPro" id="IPR013103">
    <property type="entry name" value="RVT_2"/>
</dbReference>
<organism evidence="2 3">
    <name type="scientific">Cucumis melo var. makuwa</name>
    <name type="common">Oriental melon</name>
    <dbReference type="NCBI Taxonomy" id="1194695"/>
    <lineage>
        <taxon>Eukaryota</taxon>
        <taxon>Viridiplantae</taxon>
        <taxon>Streptophyta</taxon>
        <taxon>Embryophyta</taxon>
        <taxon>Tracheophyta</taxon>
        <taxon>Spermatophyta</taxon>
        <taxon>Magnoliopsida</taxon>
        <taxon>eudicotyledons</taxon>
        <taxon>Gunneridae</taxon>
        <taxon>Pentapetalae</taxon>
        <taxon>rosids</taxon>
        <taxon>fabids</taxon>
        <taxon>Cucurbitales</taxon>
        <taxon>Cucurbitaceae</taxon>
        <taxon>Benincaseae</taxon>
        <taxon>Cucumis</taxon>
    </lineage>
</organism>